<reference evidence="3" key="1">
    <citation type="journal article" date="2019" name="ISME J.">
        <title>Evolution in action: habitat transition from sediment to the pelagial leads to genome streamlining in Methylophilaceae.</title>
        <authorList>
            <person name="Salcher M."/>
            <person name="Schaefle D."/>
            <person name="Kaspar M."/>
            <person name="Neuenschwander S.M."/>
            <person name="Ghai R."/>
        </authorList>
    </citation>
    <scope>NUCLEOTIDE SEQUENCE [LARGE SCALE GENOMIC DNA]</scope>
    <source>
        <strain evidence="3">MMS-M-51</strain>
    </source>
</reference>
<dbReference type="Proteomes" id="UP000311008">
    <property type="component" value="Chromosome"/>
</dbReference>
<accession>A0A5B8CPX2</accession>
<evidence type="ECO:0000256" key="1">
    <source>
        <dbReference type="SAM" id="Phobius"/>
    </source>
</evidence>
<gene>
    <name evidence="2" type="ORF">FIU01_01310</name>
</gene>
<sequence>MPAYQHVLSAVFQQHADALAAWETLAQQGLSARQMLIEPSPSTLPAPARAARSQDTFDNMLLCGGIGAVAGGLLAVLAEVILVANHAALLSHGLLLTTLALLGSGATMGMTLGAAGGAMMRVKLASGANSTKPLGRVYVWVHALLGHQQMQLSVYTFSTSETDIVTKVMQTSANLFRDDRIVSR</sequence>
<dbReference type="KEGG" id="mmec:FIU01_01310"/>
<organism evidence="2 3">
    <name type="scientific">Methylophilus medardicus</name>
    <dbReference type="NCBI Taxonomy" id="2588534"/>
    <lineage>
        <taxon>Bacteria</taxon>
        <taxon>Pseudomonadati</taxon>
        <taxon>Pseudomonadota</taxon>
        <taxon>Betaproteobacteria</taxon>
        <taxon>Nitrosomonadales</taxon>
        <taxon>Methylophilaceae</taxon>
        <taxon>Methylophilus</taxon>
    </lineage>
</organism>
<keyword evidence="3" id="KW-1185">Reference proteome</keyword>
<feature type="transmembrane region" description="Helical" evidence="1">
    <location>
        <begin position="59"/>
        <end position="82"/>
    </location>
</feature>
<dbReference type="RefSeq" id="WP_140002209.1">
    <property type="nucleotide sequence ID" value="NZ_CP040946.1"/>
</dbReference>
<keyword evidence="1" id="KW-0812">Transmembrane</keyword>
<dbReference type="EMBL" id="CP040946">
    <property type="protein sequence ID" value="QDC43293.1"/>
    <property type="molecule type" value="Genomic_DNA"/>
</dbReference>
<evidence type="ECO:0000313" key="3">
    <source>
        <dbReference type="Proteomes" id="UP000311008"/>
    </source>
</evidence>
<name>A0A5B8CPX2_9PROT</name>
<proteinExistence type="predicted"/>
<keyword evidence="1" id="KW-1133">Transmembrane helix</keyword>
<evidence type="ECO:0000313" key="2">
    <source>
        <dbReference type="EMBL" id="QDC43293.1"/>
    </source>
</evidence>
<keyword evidence="1" id="KW-0472">Membrane</keyword>
<protein>
    <submittedName>
        <fullName evidence="2">Uncharacterized protein</fullName>
    </submittedName>
</protein>
<dbReference type="AlphaFoldDB" id="A0A5B8CPX2"/>
<feature type="transmembrane region" description="Helical" evidence="1">
    <location>
        <begin position="94"/>
        <end position="115"/>
    </location>
</feature>